<feature type="chain" id="PRO_5041730329" evidence="1">
    <location>
        <begin position="17"/>
        <end position="150"/>
    </location>
</feature>
<evidence type="ECO:0000313" key="3">
    <source>
        <dbReference type="Proteomes" id="UP001187192"/>
    </source>
</evidence>
<reference evidence="2" key="1">
    <citation type="submission" date="2023-07" db="EMBL/GenBank/DDBJ databases">
        <title>draft genome sequence of fig (Ficus carica).</title>
        <authorList>
            <person name="Takahashi T."/>
            <person name="Nishimura K."/>
        </authorList>
    </citation>
    <scope>NUCLEOTIDE SEQUENCE</scope>
</reference>
<accession>A0AA88E144</accession>
<name>A0AA88E144_FICCA</name>
<sequence>MWQEISWGGLVVVALTAKLSELGGDFRDGKILDSKLAIFCSAEKRDRVAVELSSPSSCVHDLIAAGHDPIFSGRYLDLINSLVKIATLAQFRFVFSYDPVTVLLSPLINGERDDGQRWKRERETYREERDRDLEEREIKGIFGILTYYLF</sequence>
<evidence type="ECO:0000256" key="1">
    <source>
        <dbReference type="SAM" id="SignalP"/>
    </source>
</evidence>
<keyword evidence="1" id="KW-0732">Signal</keyword>
<feature type="signal peptide" evidence="1">
    <location>
        <begin position="1"/>
        <end position="16"/>
    </location>
</feature>
<dbReference type="AlphaFoldDB" id="A0AA88E144"/>
<keyword evidence="3" id="KW-1185">Reference proteome</keyword>
<proteinExistence type="predicted"/>
<gene>
    <name evidence="2" type="ORF">TIFTF001_033624</name>
</gene>
<organism evidence="2 3">
    <name type="scientific">Ficus carica</name>
    <name type="common">Common fig</name>
    <dbReference type="NCBI Taxonomy" id="3494"/>
    <lineage>
        <taxon>Eukaryota</taxon>
        <taxon>Viridiplantae</taxon>
        <taxon>Streptophyta</taxon>
        <taxon>Embryophyta</taxon>
        <taxon>Tracheophyta</taxon>
        <taxon>Spermatophyta</taxon>
        <taxon>Magnoliopsida</taxon>
        <taxon>eudicotyledons</taxon>
        <taxon>Gunneridae</taxon>
        <taxon>Pentapetalae</taxon>
        <taxon>rosids</taxon>
        <taxon>fabids</taxon>
        <taxon>Rosales</taxon>
        <taxon>Moraceae</taxon>
        <taxon>Ficeae</taxon>
        <taxon>Ficus</taxon>
    </lineage>
</organism>
<dbReference type="Proteomes" id="UP001187192">
    <property type="component" value="Unassembled WGS sequence"/>
</dbReference>
<protein>
    <submittedName>
        <fullName evidence="2">Uncharacterized protein</fullName>
    </submittedName>
</protein>
<dbReference type="EMBL" id="BTGU01000185">
    <property type="protein sequence ID" value="GMN64555.1"/>
    <property type="molecule type" value="Genomic_DNA"/>
</dbReference>
<comment type="caution">
    <text evidence="2">The sequence shown here is derived from an EMBL/GenBank/DDBJ whole genome shotgun (WGS) entry which is preliminary data.</text>
</comment>
<evidence type="ECO:0000313" key="2">
    <source>
        <dbReference type="EMBL" id="GMN64555.1"/>
    </source>
</evidence>